<organism evidence="7 8">
    <name type="scientific">Candidatus Kerfeldbacteria bacterium RIFOXYB2_FULL_38_14</name>
    <dbReference type="NCBI Taxonomy" id="1798547"/>
    <lineage>
        <taxon>Bacteria</taxon>
        <taxon>Candidatus Kerfeldiibacteriota</taxon>
    </lineage>
</organism>
<dbReference type="SUPFAM" id="SSF54719">
    <property type="entry name" value="Fe,Mn superoxide dismutase (SOD), C-terminal domain"/>
    <property type="match status" value="1"/>
</dbReference>
<comment type="caution">
    <text evidence="7">The sequence shown here is derived from an EMBL/GenBank/DDBJ whole genome shotgun (WGS) entry which is preliminary data.</text>
</comment>
<dbReference type="InterPro" id="IPR001189">
    <property type="entry name" value="Mn/Fe_SOD"/>
</dbReference>
<keyword evidence="3 5" id="KW-0479">Metal-binding</keyword>
<evidence type="ECO:0000259" key="6">
    <source>
        <dbReference type="Pfam" id="PF02777"/>
    </source>
</evidence>
<reference evidence="7 8" key="1">
    <citation type="journal article" date="2016" name="Nat. Commun.">
        <title>Thousands of microbial genomes shed light on interconnected biogeochemical processes in an aquifer system.</title>
        <authorList>
            <person name="Anantharaman K."/>
            <person name="Brown C.T."/>
            <person name="Hug L.A."/>
            <person name="Sharon I."/>
            <person name="Castelle C.J."/>
            <person name="Probst A.J."/>
            <person name="Thomas B.C."/>
            <person name="Singh A."/>
            <person name="Wilkins M.J."/>
            <person name="Karaoz U."/>
            <person name="Brodie E.L."/>
            <person name="Williams K.H."/>
            <person name="Hubbard S.S."/>
            <person name="Banfield J.F."/>
        </authorList>
    </citation>
    <scope>NUCLEOTIDE SEQUENCE [LARGE SCALE GENOMIC DNA]</scope>
</reference>
<evidence type="ECO:0000256" key="2">
    <source>
        <dbReference type="ARBA" id="ARBA00012682"/>
    </source>
</evidence>
<dbReference type="SUPFAM" id="SSF46609">
    <property type="entry name" value="Fe,Mn superoxide dismutase (SOD), N-terminal domain"/>
    <property type="match status" value="1"/>
</dbReference>
<dbReference type="Proteomes" id="UP000176420">
    <property type="component" value="Unassembled WGS sequence"/>
</dbReference>
<dbReference type="GO" id="GO:0004784">
    <property type="term" value="F:superoxide dismutase activity"/>
    <property type="evidence" value="ECO:0007669"/>
    <property type="project" value="UniProtKB-EC"/>
</dbReference>
<dbReference type="InterPro" id="IPR019832">
    <property type="entry name" value="Mn/Fe_SOD_C"/>
</dbReference>
<dbReference type="InterPro" id="IPR050265">
    <property type="entry name" value="Fe/Mn_Superoxide_Dismutase"/>
</dbReference>
<dbReference type="EC" id="1.15.1.1" evidence="2"/>
<dbReference type="InterPro" id="IPR036324">
    <property type="entry name" value="Mn/Fe_SOD_N_sf"/>
</dbReference>
<dbReference type="PIRSF" id="PIRSF000349">
    <property type="entry name" value="SODismutase"/>
    <property type="match status" value="1"/>
</dbReference>
<name>A0A1G2BHM9_9BACT</name>
<protein>
    <recommendedName>
        <fullName evidence="2">superoxide dismutase</fullName>
        <ecNumber evidence="2">1.15.1.1</ecNumber>
    </recommendedName>
</protein>
<gene>
    <name evidence="7" type="ORF">A2319_04760</name>
</gene>
<comment type="similarity">
    <text evidence="1">Belongs to the iron/manganese superoxide dismutase family.</text>
</comment>
<dbReference type="PANTHER" id="PTHR11404">
    <property type="entry name" value="SUPEROXIDE DISMUTASE 2"/>
    <property type="match status" value="1"/>
</dbReference>
<feature type="binding site" evidence="5">
    <location>
        <position position="69"/>
    </location>
    <ligand>
        <name>Mn(2+)</name>
        <dbReference type="ChEBI" id="CHEBI:29035"/>
    </ligand>
</feature>
<evidence type="ECO:0000313" key="7">
    <source>
        <dbReference type="EMBL" id="OGY87727.1"/>
    </source>
</evidence>
<dbReference type="AlphaFoldDB" id="A0A1G2BHM9"/>
<keyword evidence="4" id="KW-0560">Oxidoreductase</keyword>
<feature type="binding site" evidence="5">
    <location>
        <position position="157"/>
    </location>
    <ligand>
        <name>Mn(2+)</name>
        <dbReference type="ChEBI" id="CHEBI:29035"/>
    </ligand>
</feature>
<dbReference type="InterPro" id="IPR036314">
    <property type="entry name" value="SOD_C_sf"/>
</dbReference>
<evidence type="ECO:0000256" key="4">
    <source>
        <dbReference type="ARBA" id="ARBA00023002"/>
    </source>
</evidence>
<dbReference type="Gene3D" id="3.55.40.20">
    <property type="entry name" value="Iron/manganese superoxide dismutase, C-terminal domain"/>
    <property type="match status" value="1"/>
</dbReference>
<feature type="binding site" evidence="5">
    <location>
        <position position="153"/>
    </location>
    <ligand>
        <name>Mn(2+)</name>
        <dbReference type="ChEBI" id="CHEBI:29035"/>
    </ligand>
</feature>
<accession>A0A1G2BHM9</accession>
<evidence type="ECO:0000256" key="5">
    <source>
        <dbReference type="PIRSR" id="PIRSR000349-1"/>
    </source>
</evidence>
<evidence type="ECO:0000256" key="1">
    <source>
        <dbReference type="ARBA" id="ARBA00008714"/>
    </source>
</evidence>
<proteinExistence type="inferred from homology"/>
<feature type="binding site" evidence="5">
    <location>
        <position position="24"/>
    </location>
    <ligand>
        <name>Mn(2+)</name>
        <dbReference type="ChEBI" id="CHEBI:29035"/>
    </ligand>
</feature>
<evidence type="ECO:0000256" key="3">
    <source>
        <dbReference type="ARBA" id="ARBA00022723"/>
    </source>
</evidence>
<sequence>MYQEKDYNSLLGLAGFSDNLLQTHFKLYQGYVKNTNTLLENFKTAEVGTPQYAEMKRRFGWEFDGMRLHELYFDNLIKDAAGVVGATSIKKAIERDFGSFARWQKDFEAVATLRGIGWAILYYDQDAKKLFNVWINEHDAGHLVGAKPLLVCDVFEHAFVLDYGMARADYLKSFFKAINWPVVAQRLS</sequence>
<evidence type="ECO:0000313" key="8">
    <source>
        <dbReference type="Proteomes" id="UP000176420"/>
    </source>
</evidence>
<dbReference type="Pfam" id="PF02777">
    <property type="entry name" value="Sod_Fe_C"/>
    <property type="match status" value="1"/>
</dbReference>
<dbReference type="GO" id="GO:0046872">
    <property type="term" value="F:metal ion binding"/>
    <property type="evidence" value="ECO:0007669"/>
    <property type="project" value="UniProtKB-KW"/>
</dbReference>
<feature type="domain" description="Manganese/iron superoxide dismutase C-terminal" evidence="6">
    <location>
        <begin position="88"/>
        <end position="186"/>
    </location>
</feature>
<dbReference type="EMBL" id="MHKI01000006">
    <property type="protein sequence ID" value="OGY87727.1"/>
    <property type="molecule type" value="Genomic_DNA"/>
</dbReference>
<dbReference type="PANTHER" id="PTHR11404:SF6">
    <property type="entry name" value="SUPEROXIDE DISMUTASE [MN], MITOCHONDRIAL"/>
    <property type="match status" value="1"/>
</dbReference>